<keyword evidence="8 9" id="KW-0131">Cell cycle</keyword>
<keyword evidence="12" id="KW-1185">Reference proteome</keyword>
<accession>A0A8C8RAE5</accession>
<evidence type="ECO:0000313" key="12">
    <source>
        <dbReference type="Proteomes" id="UP000694393"/>
    </source>
</evidence>
<evidence type="ECO:0000256" key="9">
    <source>
        <dbReference type="HAMAP-Rule" id="MF_03026"/>
    </source>
</evidence>
<evidence type="ECO:0000256" key="5">
    <source>
        <dbReference type="ARBA" id="ARBA00022776"/>
    </source>
</evidence>
<dbReference type="Proteomes" id="UP000694393">
    <property type="component" value="Unplaced"/>
</dbReference>
<name>A0A8C8RAE5_9SAUR</name>
<dbReference type="GO" id="GO:0005813">
    <property type="term" value="C:centrosome"/>
    <property type="evidence" value="ECO:0007669"/>
    <property type="project" value="UniProtKB-SubCell"/>
</dbReference>
<feature type="coiled-coil region" evidence="9">
    <location>
        <begin position="305"/>
        <end position="411"/>
    </location>
</feature>
<comment type="subcellular location">
    <subcellularLocation>
        <location evidence="9">Cytoplasm</location>
    </subcellularLocation>
    <subcellularLocation>
        <location evidence="9">Cytoplasm</location>
        <location evidence="9">Cytoskeleton</location>
        <location evidence="9">Microtubule organizing center</location>
        <location evidence="9">Centrosome</location>
    </subcellularLocation>
</comment>
<dbReference type="PANTHER" id="PTHR19354:SF4">
    <property type="entry name" value="ZIPPER PUTATIVE TUMOR SUPPRESSOR 2-RELATED"/>
    <property type="match status" value="1"/>
</dbReference>
<proteinExistence type="inferred from homology"/>
<organism evidence="11 12">
    <name type="scientific">Pelusios castaneus</name>
    <name type="common">West African mud turtle</name>
    <dbReference type="NCBI Taxonomy" id="367368"/>
    <lineage>
        <taxon>Eukaryota</taxon>
        <taxon>Metazoa</taxon>
        <taxon>Chordata</taxon>
        <taxon>Craniata</taxon>
        <taxon>Vertebrata</taxon>
        <taxon>Euteleostomi</taxon>
        <taxon>Archelosauria</taxon>
        <taxon>Testudinata</taxon>
        <taxon>Testudines</taxon>
        <taxon>Pleurodira</taxon>
        <taxon>Pelomedusidae</taxon>
        <taxon>Pelusios</taxon>
    </lineage>
</organism>
<evidence type="ECO:0000256" key="6">
    <source>
        <dbReference type="ARBA" id="ARBA00023054"/>
    </source>
</evidence>
<evidence type="ECO:0000256" key="1">
    <source>
        <dbReference type="ARBA" id="ARBA00022490"/>
    </source>
</evidence>
<comment type="similarity">
    <text evidence="9">Belongs to the LZTS2 family.</text>
</comment>
<dbReference type="GO" id="GO:0005874">
    <property type="term" value="C:microtubule"/>
    <property type="evidence" value="ECO:0007669"/>
    <property type="project" value="UniProtKB-KW"/>
</dbReference>
<evidence type="ECO:0000256" key="3">
    <source>
        <dbReference type="ARBA" id="ARBA00022687"/>
    </source>
</evidence>
<comment type="function">
    <text evidence="9">Negative regulator of katanin-mediated microtubule severing and release from the centrosome. Required for central spindle formation and the completion of cytokinesis. Negative regulator of the Wnt signaling pathway. Represses beta-catenin-mediated transcriptional activation by promoting the nuclear exclusion of beta-catenin.</text>
</comment>
<dbReference type="InterPro" id="IPR045329">
    <property type="entry name" value="LZTS"/>
</dbReference>
<dbReference type="InterPro" id="IPR028597">
    <property type="entry name" value="LZTS2"/>
</dbReference>
<dbReference type="GO" id="GO:0016055">
    <property type="term" value="P:Wnt signaling pathway"/>
    <property type="evidence" value="ECO:0007669"/>
    <property type="project" value="UniProtKB-KW"/>
</dbReference>
<dbReference type="Ensembl" id="ENSPCET00000002333.1">
    <property type="protein sequence ID" value="ENSPCEP00000002255.1"/>
    <property type="gene ID" value="ENSPCEG00000001850.1"/>
</dbReference>
<dbReference type="AlphaFoldDB" id="A0A8C8RAE5"/>
<keyword evidence="4 9" id="KW-0493">Microtubule</keyword>
<keyword evidence="6 9" id="KW-0175">Coiled coil</keyword>
<dbReference type="GO" id="GO:0005737">
    <property type="term" value="C:cytoplasm"/>
    <property type="evidence" value="ECO:0007669"/>
    <property type="project" value="UniProtKB-SubCell"/>
</dbReference>
<gene>
    <name evidence="9" type="primary">LZTS2</name>
    <name evidence="9" type="synonym">LAPSER1</name>
</gene>
<feature type="region of interest" description="Disordered" evidence="10">
    <location>
        <begin position="99"/>
        <end position="132"/>
    </location>
</feature>
<keyword evidence="3 9" id="KW-0879">Wnt signaling pathway</keyword>
<evidence type="ECO:0000256" key="10">
    <source>
        <dbReference type="SAM" id="MobiDB-lite"/>
    </source>
</evidence>
<dbReference type="GO" id="GO:0030496">
    <property type="term" value="C:midbody"/>
    <property type="evidence" value="ECO:0007669"/>
    <property type="project" value="UniProtKB-UniRule"/>
</dbReference>
<reference evidence="11" key="2">
    <citation type="submission" date="2025-09" db="UniProtKB">
        <authorList>
            <consortium name="Ensembl"/>
        </authorList>
    </citation>
    <scope>IDENTIFICATION</scope>
</reference>
<keyword evidence="2 9" id="KW-0132">Cell division</keyword>
<feature type="region of interest" description="Disordered" evidence="10">
    <location>
        <begin position="190"/>
        <end position="298"/>
    </location>
</feature>
<dbReference type="GO" id="GO:0000281">
    <property type="term" value="P:mitotic cytokinesis"/>
    <property type="evidence" value="ECO:0007669"/>
    <property type="project" value="UniProtKB-UniRule"/>
</dbReference>
<feature type="compositionally biased region" description="Polar residues" evidence="10">
    <location>
        <begin position="198"/>
        <end position="230"/>
    </location>
</feature>
<evidence type="ECO:0000256" key="8">
    <source>
        <dbReference type="ARBA" id="ARBA00023306"/>
    </source>
</evidence>
<dbReference type="Pfam" id="PF06818">
    <property type="entry name" value="Fez1"/>
    <property type="match status" value="1"/>
</dbReference>
<feature type="compositionally biased region" description="Low complexity" evidence="10">
    <location>
        <begin position="261"/>
        <end position="291"/>
    </location>
</feature>
<dbReference type="GO" id="GO:0090090">
    <property type="term" value="P:negative regulation of canonical Wnt signaling pathway"/>
    <property type="evidence" value="ECO:0007669"/>
    <property type="project" value="TreeGrafter"/>
</dbReference>
<reference evidence="11" key="1">
    <citation type="submission" date="2025-08" db="UniProtKB">
        <authorList>
            <consortium name="Ensembl"/>
        </authorList>
    </citation>
    <scope>IDENTIFICATION</scope>
</reference>
<feature type="region of interest" description="Disordered" evidence="10">
    <location>
        <begin position="151"/>
        <end position="170"/>
    </location>
</feature>
<keyword evidence="1 9" id="KW-0963">Cytoplasm</keyword>
<dbReference type="GO" id="GO:0051168">
    <property type="term" value="P:nuclear export"/>
    <property type="evidence" value="ECO:0007669"/>
    <property type="project" value="UniProtKB-UniRule"/>
</dbReference>
<evidence type="ECO:0000256" key="2">
    <source>
        <dbReference type="ARBA" id="ARBA00022618"/>
    </source>
</evidence>
<evidence type="ECO:0000313" key="11">
    <source>
        <dbReference type="Ensembl" id="ENSPCEP00000002255.1"/>
    </source>
</evidence>
<keyword evidence="7 9" id="KW-0206">Cytoskeleton</keyword>
<feature type="compositionally biased region" description="Basic and acidic residues" evidence="10">
    <location>
        <begin position="244"/>
        <end position="256"/>
    </location>
</feature>
<keyword evidence="5 9" id="KW-0498">Mitosis</keyword>
<feature type="coiled-coil region" evidence="9">
    <location>
        <begin position="454"/>
        <end position="578"/>
    </location>
</feature>
<dbReference type="HAMAP" id="MF_03026">
    <property type="entry name" value="LZTS2"/>
    <property type="match status" value="1"/>
</dbReference>
<protein>
    <recommendedName>
        <fullName evidence="9">Leucine zipper putative tumor suppressor 2 homolog</fullName>
    </recommendedName>
    <alternativeName>
        <fullName evidence="9">Protein LAPSER1</fullName>
    </alternativeName>
</protein>
<sequence length="646" mass="70920">MAIVQTLPVSIEPVSEAATQLHAGACSPVSARGAMGSVSSLISGRSCHERPCKAAPGPFRQREGLLRSSPLQGLPPCSVPVAGGSTYTSEDFRSAWAEAGSPISPCSDAEEPQDERAQSSNIQGPPPRLVPVSGKLEKNVEKTLIRPTAFKPVVPKGRNSSLPGYVAPRPGTSALSESQVSLAHLLGGGASAGVEKPSSLSCRHSAHSGTLSDSGRNSLSSLPTYSTGCSQPPAPGSVSVGHLSLDRHSGYPERGSRGLPGPSNSDSGRSSSSKSTGSLSGRGPPSSDSGSCARSPVEGDEALLVRELEEKLREREAELQHLRQSLDENEVAICQVYEEKQRRCEQEMEELRQGYASQLKQAAQKAQRTQQVLQLQIFQLQQEKKQLQEDFAQLLQERELLEKRCASFEREQTELGPRLEETKWEVCQKSGEISLLKQQLKESQAELAQRGTEMLVLRAQLREARAERQAGEEQALGLQEVARARALELEVCANELQRRKSEAELLREKLARLEQEAAGLRGARRQPSGLDLPEPGLLWASDEAKAQRQAAETLQGLRAELLQERRRSQEQRAAFEAERLTWQGEKEQVIGYQKQLQHNYIRMYRRNRELEHHLRQLSLQLQACQLDECGLHGAEICFEEITATEI</sequence>
<evidence type="ECO:0000256" key="7">
    <source>
        <dbReference type="ARBA" id="ARBA00023212"/>
    </source>
</evidence>
<dbReference type="GO" id="GO:0051255">
    <property type="term" value="P:spindle midzone assembly"/>
    <property type="evidence" value="ECO:0007669"/>
    <property type="project" value="UniProtKB-UniRule"/>
</dbReference>
<evidence type="ECO:0000256" key="4">
    <source>
        <dbReference type="ARBA" id="ARBA00022701"/>
    </source>
</evidence>
<dbReference type="GO" id="GO:0051013">
    <property type="term" value="P:microtubule severing"/>
    <property type="evidence" value="ECO:0007669"/>
    <property type="project" value="UniProtKB-UniRule"/>
</dbReference>
<dbReference type="PANTHER" id="PTHR19354">
    <property type="entry name" value="ZIPPER PUTATIVE TUMOR SUPPRESSOR 2 HOMOLOG-LIKE PROTEIN-RELATED"/>
    <property type="match status" value="1"/>
</dbReference>